<keyword evidence="3" id="KW-1185">Reference proteome</keyword>
<keyword evidence="1" id="KW-0812">Transmembrane</keyword>
<evidence type="ECO:0000313" key="3">
    <source>
        <dbReference type="Proteomes" id="UP000321617"/>
    </source>
</evidence>
<dbReference type="OrthoDB" id="9846158at2"/>
<keyword evidence="1" id="KW-0472">Membrane</keyword>
<evidence type="ECO:0000256" key="1">
    <source>
        <dbReference type="SAM" id="Phobius"/>
    </source>
</evidence>
<sequence length="310" mass="34006">MPVEATAEQTVRRELRPSTVVFRVLIAMALVALVGWWVWPEPEPPPSGIDQVFRLDEAEFHLLDQGIPTDPARLNGGVYYPSGIDGPYMRATGEPTYADLDGDDDWDAAAVLEWTDPADESRSWRAVYFWLWDDGEVVTVKWPAAWLWNCVNAGFSDEREFGPSNRVAPAGVMVERFEANTCDDERTEPVRSRPVPVAVEDGVPVVKYTADFTTATEMCPGGMPAADRTGLELVDITGVTPALVQPVPGAAEVEGVLEDLGEFTVEIAVGDPPTAEYLELHNGYVTALVDWDGLTGCGWVEWEAVAFAFE</sequence>
<dbReference type="RefSeq" id="WP_147141800.1">
    <property type="nucleotide sequence ID" value="NZ_BAABIJ010000003.1"/>
</dbReference>
<keyword evidence="1" id="KW-1133">Transmembrane helix</keyword>
<proteinExistence type="predicted"/>
<dbReference type="EMBL" id="VLLL01000007">
    <property type="protein sequence ID" value="TWJ10787.1"/>
    <property type="molecule type" value="Genomic_DNA"/>
</dbReference>
<dbReference type="AlphaFoldDB" id="A0A562UYW3"/>
<comment type="caution">
    <text evidence="2">The sequence shown here is derived from an EMBL/GenBank/DDBJ whole genome shotgun (WGS) entry which is preliminary data.</text>
</comment>
<organism evidence="2 3">
    <name type="scientific">Stackebrandtia albiflava</name>
    <dbReference type="NCBI Taxonomy" id="406432"/>
    <lineage>
        <taxon>Bacteria</taxon>
        <taxon>Bacillati</taxon>
        <taxon>Actinomycetota</taxon>
        <taxon>Actinomycetes</taxon>
        <taxon>Glycomycetales</taxon>
        <taxon>Glycomycetaceae</taxon>
        <taxon>Stackebrandtia</taxon>
    </lineage>
</organism>
<evidence type="ECO:0000313" key="2">
    <source>
        <dbReference type="EMBL" id="TWJ10787.1"/>
    </source>
</evidence>
<reference evidence="2 3" key="1">
    <citation type="journal article" date="2013" name="Stand. Genomic Sci.">
        <title>Genomic Encyclopedia of Type Strains, Phase I: The one thousand microbial genomes (KMG-I) project.</title>
        <authorList>
            <person name="Kyrpides N.C."/>
            <person name="Woyke T."/>
            <person name="Eisen J.A."/>
            <person name="Garrity G."/>
            <person name="Lilburn T.G."/>
            <person name="Beck B.J."/>
            <person name="Whitman W.B."/>
            <person name="Hugenholtz P."/>
            <person name="Klenk H.P."/>
        </authorList>
    </citation>
    <scope>NUCLEOTIDE SEQUENCE [LARGE SCALE GENOMIC DNA]</scope>
    <source>
        <strain evidence="2 3">DSM 45044</strain>
    </source>
</reference>
<accession>A0A562UYW3</accession>
<protein>
    <submittedName>
        <fullName evidence="2">Uncharacterized protein</fullName>
    </submittedName>
</protein>
<dbReference type="Proteomes" id="UP000321617">
    <property type="component" value="Unassembled WGS sequence"/>
</dbReference>
<feature type="transmembrane region" description="Helical" evidence="1">
    <location>
        <begin position="20"/>
        <end position="39"/>
    </location>
</feature>
<gene>
    <name evidence="2" type="ORF">LX16_4211</name>
</gene>
<name>A0A562UYW3_9ACTN</name>